<evidence type="ECO:0000256" key="1">
    <source>
        <dbReference type="ARBA" id="ARBA00022516"/>
    </source>
</evidence>
<keyword evidence="5 7" id="KW-0443">Lipid metabolism</keyword>
<comment type="function">
    <text evidence="7">Catalyzes the N-acylation of UDP-3-O-acylglucosamine using 3-hydroxyacyl-ACP as the acyl donor. Is involved in the biosynthesis of lipid A, a phosphorylated glycolipid that anchors the lipopolysaccharide to the outer membrane of the cell.</text>
</comment>
<dbReference type="PANTHER" id="PTHR43378">
    <property type="entry name" value="UDP-3-O-ACYLGLUCOSAMINE N-ACYLTRANSFERASE"/>
    <property type="match status" value="1"/>
</dbReference>
<keyword evidence="3 7" id="KW-0808">Transferase</keyword>
<keyword evidence="4 7" id="KW-0677">Repeat</keyword>
<dbReference type="InterPro" id="IPR020573">
    <property type="entry name" value="UDP_GlcNAc_AcTrfase_non-rep"/>
</dbReference>
<protein>
    <recommendedName>
        <fullName evidence="7">UDP-3-O-acylglucosamine N-acyltransferase</fullName>
        <ecNumber evidence="7">2.3.1.191</ecNumber>
    </recommendedName>
</protein>
<gene>
    <name evidence="7 9" type="primary">lpxD</name>
    <name evidence="9" type="ORF">QTP81_04020</name>
</gene>
<keyword evidence="1 7" id="KW-0444">Lipid biosynthesis</keyword>
<dbReference type="InterPro" id="IPR001451">
    <property type="entry name" value="Hexapep"/>
</dbReference>
<evidence type="ECO:0000313" key="9">
    <source>
        <dbReference type="EMBL" id="MDM7859771.1"/>
    </source>
</evidence>
<dbReference type="Gene3D" id="3.40.1390.10">
    <property type="entry name" value="MurE/MurF, N-terminal domain"/>
    <property type="match status" value="1"/>
</dbReference>
<evidence type="ECO:0000256" key="3">
    <source>
        <dbReference type="ARBA" id="ARBA00022679"/>
    </source>
</evidence>
<comment type="catalytic activity">
    <reaction evidence="7">
        <text>a UDP-3-O-[(3R)-3-hydroxyacyl]-alpha-D-glucosamine + a (3R)-hydroxyacyl-[ACP] = a UDP-2-N,3-O-bis[(3R)-3-hydroxyacyl]-alpha-D-glucosamine + holo-[ACP] + H(+)</text>
        <dbReference type="Rhea" id="RHEA:53836"/>
        <dbReference type="Rhea" id="RHEA-COMP:9685"/>
        <dbReference type="Rhea" id="RHEA-COMP:9945"/>
        <dbReference type="ChEBI" id="CHEBI:15378"/>
        <dbReference type="ChEBI" id="CHEBI:64479"/>
        <dbReference type="ChEBI" id="CHEBI:78827"/>
        <dbReference type="ChEBI" id="CHEBI:137740"/>
        <dbReference type="ChEBI" id="CHEBI:137748"/>
        <dbReference type="EC" id="2.3.1.191"/>
    </reaction>
</comment>
<comment type="subunit">
    <text evidence="7">Homotrimer.</text>
</comment>
<dbReference type="Gene3D" id="2.160.10.10">
    <property type="entry name" value="Hexapeptide repeat proteins"/>
    <property type="match status" value="1"/>
</dbReference>
<evidence type="ECO:0000256" key="5">
    <source>
        <dbReference type="ARBA" id="ARBA00023098"/>
    </source>
</evidence>
<organism evidence="9 10">
    <name type="scientific">Alteromonas arenosi</name>
    <dbReference type="NCBI Taxonomy" id="3055817"/>
    <lineage>
        <taxon>Bacteria</taxon>
        <taxon>Pseudomonadati</taxon>
        <taxon>Pseudomonadota</taxon>
        <taxon>Gammaproteobacteria</taxon>
        <taxon>Alteromonadales</taxon>
        <taxon>Alteromonadaceae</taxon>
        <taxon>Alteromonas/Salinimonas group</taxon>
        <taxon>Alteromonas</taxon>
    </lineage>
</organism>
<dbReference type="Gene3D" id="1.20.5.170">
    <property type="match status" value="1"/>
</dbReference>
<evidence type="ECO:0000256" key="6">
    <source>
        <dbReference type="ARBA" id="ARBA00023315"/>
    </source>
</evidence>
<dbReference type="GO" id="GO:0103118">
    <property type="term" value="F:UDP-3-O-[(3R)-3-hydroxyacyl]-glucosamine N-acyltransferase activity"/>
    <property type="evidence" value="ECO:0007669"/>
    <property type="project" value="UniProtKB-EC"/>
</dbReference>
<proteinExistence type="inferred from homology"/>
<name>A0ABT7SUB6_9ALTE</name>
<feature type="domain" description="UDP-3-O-[3-hydroxymyristoyl] glucosamine N-acyltransferase non-repeat region" evidence="8">
    <location>
        <begin position="27"/>
        <end position="92"/>
    </location>
</feature>
<dbReference type="EC" id="2.3.1.191" evidence="7"/>
<dbReference type="RefSeq" id="WP_289363876.1">
    <property type="nucleotide sequence ID" value="NZ_JAUCBP010000002.1"/>
</dbReference>
<dbReference type="SUPFAM" id="SSF51161">
    <property type="entry name" value="Trimeric LpxA-like enzymes"/>
    <property type="match status" value="1"/>
</dbReference>
<evidence type="ECO:0000256" key="4">
    <source>
        <dbReference type="ARBA" id="ARBA00022737"/>
    </source>
</evidence>
<evidence type="ECO:0000256" key="2">
    <source>
        <dbReference type="ARBA" id="ARBA00022556"/>
    </source>
</evidence>
<keyword evidence="10" id="KW-1185">Reference proteome</keyword>
<evidence type="ECO:0000259" key="8">
    <source>
        <dbReference type="Pfam" id="PF04613"/>
    </source>
</evidence>
<dbReference type="PROSITE" id="PS00101">
    <property type="entry name" value="HEXAPEP_TRANSFERASES"/>
    <property type="match status" value="1"/>
</dbReference>
<evidence type="ECO:0000313" key="10">
    <source>
        <dbReference type="Proteomes" id="UP001234343"/>
    </source>
</evidence>
<dbReference type="NCBIfam" id="TIGR01853">
    <property type="entry name" value="lipid_A_lpxD"/>
    <property type="match status" value="1"/>
</dbReference>
<dbReference type="InterPro" id="IPR011004">
    <property type="entry name" value="Trimer_LpxA-like_sf"/>
</dbReference>
<reference evidence="9 10" key="1">
    <citation type="submission" date="2023-06" db="EMBL/GenBank/DDBJ databases">
        <title>Alteromonas sp. ASW11-36 isolated from intertidal sand.</title>
        <authorList>
            <person name="Li Y."/>
        </authorList>
    </citation>
    <scope>NUCLEOTIDE SEQUENCE [LARGE SCALE GENOMIC DNA]</scope>
    <source>
        <strain evidence="9 10">ASW11-36</strain>
    </source>
</reference>
<comment type="similarity">
    <text evidence="7">Belongs to the transferase hexapeptide repeat family. LpxD subfamily.</text>
</comment>
<dbReference type="PANTHER" id="PTHR43378:SF2">
    <property type="entry name" value="UDP-3-O-ACYLGLUCOSAMINE N-ACYLTRANSFERASE 1, MITOCHONDRIAL-RELATED"/>
    <property type="match status" value="1"/>
</dbReference>
<dbReference type="HAMAP" id="MF_00523">
    <property type="entry name" value="LpxD"/>
    <property type="match status" value="1"/>
</dbReference>
<accession>A0ABT7SUB6</accession>
<dbReference type="EMBL" id="JAUCBP010000002">
    <property type="protein sequence ID" value="MDM7859771.1"/>
    <property type="molecule type" value="Genomic_DNA"/>
</dbReference>
<dbReference type="InterPro" id="IPR007691">
    <property type="entry name" value="LpxD"/>
</dbReference>
<comment type="caution">
    <text evidence="9">The sequence shown here is derived from an EMBL/GenBank/DDBJ whole genome shotgun (WGS) entry which is preliminary data.</text>
</comment>
<keyword evidence="6 7" id="KW-0012">Acyltransferase</keyword>
<dbReference type="InterPro" id="IPR018357">
    <property type="entry name" value="Hexapep_transf_CS"/>
</dbReference>
<dbReference type="Pfam" id="PF00132">
    <property type="entry name" value="Hexapep"/>
    <property type="match status" value="2"/>
</dbReference>
<comment type="pathway">
    <text evidence="7">Bacterial outer membrane biogenesis; LPS lipid A biosynthesis.</text>
</comment>
<dbReference type="CDD" id="cd03352">
    <property type="entry name" value="LbH_LpxD"/>
    <property type="match status" value="1"/>
</dbReference>
<dbReference type="NCBIfam" id="NF002060">
    <property type="entry name" value="PRK00892.1"/>
    <property type="match status" value="1"/>
</dbReference>
<keyword evidence="2 7" id="KW-0441">Lipid A biosynthesis</keyword>
<dbReference type="Proteomes" id="UP001234343">
    <property type="component" value="Unassembled WGS sequence"/>
</dbReference>
<evidence type="ECO:0000256" key="7">
    <source>
        <dbReference type="HAMAP-Rule" id="MF_00523"/>
    </source>
</evidence>
<sequence>MQQFTIDELALHVGAEVTLDPAFGQQVITGVNTLDAASQQQLSFFTNTKYKASLLETNAGVVLVSEKHADMVSGKALVVSNPHVAFAKVAQLFDTTPAVAKGIAPSAVIASSARLGENVSVGANAVIGEHVVLGDNVQVGPGTVIGEYTEVGAGSVIHANVTLYHRLQIGENVTVRSQTIIGSDGFGFANERGEWLPIPQTGTVVVGDRTSIGAGCTIDRGALENTIIGTNVIIDDQVHIAHNCQIGDHSCICGNTGMAGSCIIGKYVVIAGQCAINGHLRIADQVQITGFSMVTGSINEPGVYSGQPVQPNKDWRKNTVRARQLDELFARVKQLEKQLQE</sequence>
<feature type="active site" description="Proton acceptor" evidence="7">
    <location>
        <position position="242"/>
    </location>
</feature>
<dbReference type="Pfam" id="PF04613">
    <property type="entry name" value="LpxD"/>
    <property type="match status" value="1"/>
</dbReference>